<dbReference type="InterPro" id="IPR019563">
    <property type="entry name" value="GH97_catalytic"/>
</dbReference>
<feature type="domain" description="Glycosyl-hydrolase 97 C-terminal oligomerisation" evidence="4">
    <location>
        <begin position="593"/>
        <end position="698"/>
    </location>
</feature>
<proteinExistence type="predicted"/>
<dbReference type="InterPro" id="IPR013785">
    <property type="entry name" value="Aldolase_TIM"/>
</dbReference>
<protein>
    <submittedName>
        <fullName evidence="5">Alpha-glucosidase</fullName>
    </submittedName>
</protein>
<organism evidence="5 6">
    <name type="scientific">Shewanella colwelliana</name>
    <name type="common">Alteromonas colwelliana</name>
    <dbReference type="NCBI Taxonomy" id="23"/>
    <lineage>
        <taxon>Bacteria</taxon>
        <taxon>Pseudomonadati</taxon>
        <taxon>Pseudomonadota</taxon>
        <taxon>Gammaproteobacteria</taxon>
        <taxon>Alteromonadales</taxon>
        <taxon>Shewanellaceae</taxon>
        <taxon>Shewanella</taxon>
    </lineage>
</organism>
<dbReference type="Pfam" id="PF14508">
    <property type="entry name" value="GH97_N"/>
    <property type="match status" value="1"/>
</dbReference>
<sequence>MGPILTKQLKKTFSLLPQNLVALTLTLLTSVGLATSSGHAVAKSVKVTSPDKQITVTLSDDDVRPYYQVTFQDQSVINPSSLGLVFQSLGEFGEGFNITKVVHTKTADRWQQPWGEREWIDDVHNRILVQLSNARYSFSVEIKAFDDGLGFRYHVPKQAHLGKLNITKELTEFVVPNPDKTTAWWIPARGWNRYEYLYQTSSIAKIDRVHTPFTFKLDSGVHMSIHEAALVDYAAMTLDQRRDGTLQANLTPWSDGIKVKTEAGFVTPWRTIQISDNAVGLLNSDLILNLNEPNTFGEVDWVEPSKYVGIWWGMHLNENTWGSGEKHGATTKETKRYMDFAADNGFAGVLVEGWNIGWDGSWFHNGDVFSFTEAYPDFDLPQIAAYGKSKGVRLIGHHETSGSVTNYRKQMNNAYDLYQRNGVTQVKTGYVADGGDIKRVDEQGVTRHEWHDGQFMVNEYLYSVTQAAKRQISINTHEPIKDTGLRRTYPNWISREGARGQEFNAWGTPPNNPSHTTTLAYTRMLAGPMDFTPGIFDLAPKGLDAINRVQTTLTKQLALYVVLYSPIQMAADLPRNYQKHPEAFQFIKDVPTDWHQSRAIAGEVGEYVVFARQERGGKSQGKDWYLGAITDDEPRNVKVRLDFLDTDTEYEAQIYRDGDKANWQTAPYDYVIEHRRVNASDLLTLKLASSGGSAIRFKALN</sequence>
<dbReference type="Pfam" id="PF14509">
    <property type="entry name" value="GH97_C"/>
    <property type="match status" value="1"/>
</dbReference>
<reference evidence="5 6" key="1">
    <citation type="submission" date="2021-05" db="EMBL/GenBank/DDBJ databases">
        <title>Molecular characterization for Shewanella algae harboring chromosomal blaOXA-55-like strains isolated from clinical and environment sample.</title>
        <authorList>
            <person name="Ohama Y."/>
            <person name="Aoki K."/>
            <person name="Harada S."/>
            <person name="Moriya K."/>
            <person name="Ishii Y."/>
            <person name="Tateda K."/>
        </authorList>
    </citation>
    <scope>NUCLEOTIDE SEQUENCE [LARGE SCALE GENOMIC DNA]</scope>
    <source>
        <strain evidence="5 6">MBTL60-118</strain>
    </source>
</reference>
<comment type="caution">
    <text evidence="5">The sequence shown here is derived from an EMBL/GenBank/DDBJ whole genome shotgun (WGS) entry which is preliminary data.</text>
</comment>
<keyword evidence="1" id="KW-0732">Signal</keyword>
<dbReference type="SUPFAM" id="SSF51445">
    <property type="entry name" value="(Trans)glycosidases"/>
    <property type="match status" value="1"/>
</dbReference>
<dbReference type="PANTHER" id="PTHR35803:SF1">
    <property type="entry name" value="GLUCAN 1,4-ALPHA-GLUCOSIDASE SUSB"/>
    <property type="match status" value="1"/>
</dbReference>
<dbReference type="RefSeq" id="WP_220756005.1">
    <property type="nucleotide sequence ID" value="NZ_BPEU01000001.1"/>
</dbReference>
<dbReference type="InterPro" id="IPR017853">
    <property type="entry name" value="GH"/>
</dbReference>
<dbReference type="PANTHER" id="PTHR35803">
    <property type="entry name" value="GLUCAN 1,4-ALPHA-GLUCOSIDASE SUSB-RELATED"/>
    <property type="match status" value="1"/>
</dbReference>
<dbReference type="InterPro" id="IPR014718">
    <property type="entry name" value="GH-type_carb-bd"/>
</dbReference>
<feature type="domain" description="Glycosyl-hydrolase 97 catalytic" evidence="2">
    <location>
        <begin position="311"/>
        <end position="498"/>
    </location>
</feature>
<evidence type="ECO:0000313" key="6">
    <source>
        <dbReference type="Proteomes" id="UP000773469"/>
    </source>
</evidence>
<keyword evidence="6" id="KW-1185">Reference proteome</keyword>
<evidence type="ECO:0000259" key="3">
    <source>
        <dbReference type="Pfam" id="PF14508"/>
    </source>
</evidence>
<dbReference type="Proteomes" id="UP000773469">
    <property type="component" value="Unassembled WGS sequence"/>
</dbReference>
<dbReference type="Gene3D" id="3.20.20.70">
    <property type="entry name" value="Aldolase class I"/>
    <property type="match status" value="1"/>
</dbReference>
<dbReference type="EMBL" id="BPEU01000001">
    <property type="protein sequence ID" value="GIU34542.1"/>
    <property type="molecule type" value="Genomic_DNA"/>
</dbReference>
<feature type="domain" description="Glycosyl-hydrolase 97 N-terminal" evidence="3">
    <location>
        <begin position="47"/>
        <end position="293"/>
    </location>
</feature>
<evidence type="ECO:0000256" key="1">
    <source>
        <dbReference type="SAM" id="SignalP"/>
    </source>
</evidence>
<feature type="signal peptide" evidence="1">
    <location>
        <begin position="1"/>
        <end position="42"/>
    </location>
</feature>
<dbReference type="InterPro" id="IPR029486">
    <property type="entry name" value="GH97_N"/>
</dbReference>
<name>A0ABQ4NTX5_SHECO</name>
<evidence type="ECO:0000313" key="5">
    <source>
        <dbReference type="EMBL" id="GIU34542.1"/>
    </source>
</evidence>
<dbReference type="Gene3D" id="2.70.98.10">
    <property type="match status" value="1"/>
</dbReference>
<dbReference type="InterPro" id="IPR052720">
    <property type="entry name" value="Glycosyl_hydrolase_97"/>
</dbReference>
<accession>A0ABQ4NTX5</accession>
<evidence type="ECO:0000259" key="2">
    <source>
        <dbReference type="Pfam" id="PF10566"/>
    </source>
</evidence>
<gene>
    <name evidence="5" type="primary">susB</name>
    <name evidence="5" type="ORF">TUM3794_00980</name>
</gene>
<evidence type="ECO:0000259" key="4">
    <source>
        <dbReference type="Pfam" id="PF14509"/>
    </source>
</evidence>
<feature type="chain" id="PRO_5046101914" evidence="1">
    <location>
        <begin position="43"/>
        <end position="701"/>
    </location>
</feature>
<dbReference type="Pfam" id="PF10566">
    <property type="entry name" value="Glyco_hydro_97"/>
    <property type="match status" value="1"/>
</dbReference>
<dbReference type="InterPro" id="IPR029483">
    <property type="entry name" value="GH97_C"/>
</dbReference>